<dbReference type="PANTHER" id="PTHR11895">
    <property type="entry name" value="TRANSAMIDASE"/>
    <property type="match status" value="1"/>
</dbReference>
<dbReference type="SUPFAM" id="SSF75304">
    <property type="entry name" value="Amidase signature (AS) enzymes"/>
    <property type="match status" value="1"/>
</dbReference>
<sequence>MQKQSLLNTLLASRGDAQAARARLSAAKARADELEPWLRAFTSRADTYDVDAAVNGPLAGLPVGIKDLIDTRDMPTAYGSPVYRGHQPSADARIVESIRQAGGVIFGKTVTTEFAWREPGPTVNPWNRLHTPGGSSSGSAAAVAAGIVPLALGTQTVGSVIRPAAYCGVVGYKPSFGKVSRDGVHPLSGSLDHVGFFAQTVEGVALAHALFVEHRSEVLASLDAWTAWFPVNAPARLGVLRTPFWDRVQLAQKENFDASLERLRAAGAMLVELEYGADMQAMVDAVQVIACVEAHRAIGPIAARHDELVSEHMHTLIAAGAATRAAEYEAAIALQARVRRESKTLLVGCEALVTLSAPGEAPAGLSDTGDGIFCAPWSLTGSPAVTVPSGRTANGLPLAFQVVGEFGADLRTLQIAAWVESQLQAQWPASSVSARYPEVASA</sequence>
<dbReference type="InterPro" id="IPR036928">
    <property type="entry name" value="AS_sf"/>
</dbReference>
<comment type="caution">
    <text evidence="2">The sequence shown here is derived from an EMBL/GenBank/DDBJ whole genome shotgun (WGS) entry which is preliminary data.</text>
</comment>
<dbReference type="PANTHER" id="PTHR11895:SF151">
    <property type="entry name" value="GLUTAMYL-TRNA(GLN) AMIDOTRANSFERASE SUBUNIT A"/>
    <property type="match status" value="1"/>
</dbReference>
<dbReference type="Gene3D" id="3.90.1300.10">
    <property type="entry name" value="Amidase signature (AS) domain"/>
    <property type="match status" value="1"/>
</dbReference>
<evidence type="ECO:0000259" key="1">
    <source>
        <dbReference type="Pfam" id="PF01425"/>
    </source>
</evidence>
<dbReference type="Pfam" id="PF01425">
    <property type="entry name" value="Amidase"/>
    <property type="match status" value="1"/>
</dbReference>
<dbReference type="RefSeq" id="WP_408182470.1">
    <property type="nucleotide sequence ID" value="NZ_JAQQEZ010000068.1"/>
</dbReference>
<organism evidence="2 3">
    <name type="scientific">Paraburkholderia dipogonis</name>
    <dbReference type="NCBI Taxonomy" id="1211383"/>
    <lineage>
        <taxon>Bacteria</taxon>
        <taxon>Pseudomonadati</taxon>
        <taxon>Pseudomonadota</taxon>
        <taxon>Betaproteobacteria</taxon>
        <taxon>Burkholderiales</taxon>
        <taxon>Burkholderiaceae</taxon>
        <taxon>Paraburkholderia</taxon>
    </lineage>
</organism>
<evidence type="ECO:0000313" key="2">
    <source>
        <dbReference type="EMBL" id="MFM0007739.1"/>
    </source>
</evidence>
<evidence type="ECO:0000313" key="3">
    <source>
        <dbReference type="Proteomes" id="UP001629230"/>
    </source>
</evidence>
<reference evidence="2 3" key="1">
    <citation type="journal article" date="2024" name="Chem. Sci.">
        <title>Discovery of megapolipeptins by genome mining of a Burkholderiales bacteria collection.</title>
        <authorList>
            <person name="Paulo B.S."/>
            <person name="Recchia M.J.J."/>
            <person name="Lee S."/>
            <person name="Fergusson C.H."/>
            <person name="Romanowski S.B."/>
            <person name="Hernandez A."/>
            <person name="Krull N."/>
            <person name="Liu D.Y."/>
            <person name="Cavanagh H."/>
            <person name="Bos A."/>
            <person name="Gray C.A."/>
            <person name="Murphy B.T."/>
            <person name="Linington R.G."/>
            <person name="Eustaquio A.S."/>
        </authorList>
    </citation>
    <scope>NUCLEOTIDE SEQUENCE [LARGE SCALE GENOMIC DNA]</scope>
    <source>
        <strain evidence="2 3">RL17-350-BIC-A</strain>
    </source>
</reference>
<dbReference type="InterPro" id="IPR000120">
    <property type="entry name" value="Amidase"/>
</dbReference>
<name>A0ABW9B5P5_9BURK</name>
<dbReference type="EMBL" id="JAQQEZ010000068">
    <property type="protein sequence ID" value="MFM0007739.1"/>
    <property type="molecule type" value="Genomic_DNA"/>
</dbReference>
<gene>
    <name evidence="2" type="ORF">PQR57_43260</name>
</gene>
<keyword evidence="3" id="KW-1185">Reference proteome</keyword>
<proteinExistence type="predicted"/>
<dbReference type="InterPro" id="IPR023631">
    <property type="entry name" value="Amidase_dom"/>
</dbReference>
<protein>
    <submittedName>
        <fullName evidence="2">Amidase</fullName>
    </submittedName>
</protein>
<feature type="domain" description="Amidase" evidence="1">
    <location>
        <begin position="43"/>
        <end position="413"/>
    </location>
</feature>
<accession>A0ABW9B5P5</accession>
<dbReference type="Proteomes" id="UP001629230">
    <property type="component" value="Unassembled WGS sequence"/>
</dbReference>